<dbReference type="Proteomes" id="UP000708208">
    <property type="component" value="Unassembled WGS sequence"/>
</dbReference>
<gene>
    <name evidence="1" type="ORF">AFUS01_LOCUS33084</name>
</gene>
<comment type="caution">
    <text evidence="1">The sequence shown here is derived from an EMBL/GenBank/DDBJ whole genome shotgun (WGS) entry which is preliminary data.</text>
</comment>
<protein>
    <submittedName>
        <fullName evidence="1">Uncharacterized protein</fullName>
    </submittedName>
</protein>
<accession>A0A8J2KT99</accession>
<dbReference type="EMBL" id="CAJVCH010527612">
    <property type="protein sequence ID" value="CAG7822834.1"/>
    <property type="molecule type" value="Genomic_DNA"/>
</dbReference>
<keyword evidence="2" id="KW-1185">Reference proteome</keyword>
<evidence type="ECO:0000313" key="2">
    <source>
        <dbReference type="Proteomes" id="UP000708208"/>
    </source>
</evidence>
<proteinExistence type="predicted"/>
<organism evidence="1 2">
    <name type="scientific">Allacma fusca</name>
    <dbReference type="NCBI Taxonomy" id="39272"/>
    <lineage>
        <taxon>Eukaryota</taxon>
        <taxon>Metazoa</taxon>
        <taxon>Ecdysozoa</taxon>
        <taxon>Arthropoda</taxon>
        <taxon>Hexapoda</taxon>
        <taxon>Collembola</taxon>
        <taxon>Symphypleona</taxon>
        <taxon>Sminthuridae</taxon>
        <taxon>Allacma</taxon>
    </lineage>
</organism>
<evidence type="ECO:0000313" key="1">
    <source>
        <dbReference type="EMBL" id="CAG7822834.1"/>
    </source>
</evidence>
<sequence>MADINNNELMEEIEALLDIGSPISYSIPGPINDTVNLNETSEGLIHQQIFTQLRGNSAVNIYRRIQYFGSDNNKIFVVREMRSRRMYRVKHYVYDV</sequence>
<reference evidence="1" key="1">
    <citation type="submission" date="2021-06" db="EMBL/GenBank/DDBJ databases">
        <authorList>
            <person name="Hodson N. C."/>
            <person name="Mongue J. A."/>
            <person name="Jaron S. K."/>
        </authorList>
    </citation>
    <scope>NUCLEOTIDE SEQUENCE</scope>
</reference>
<dbReference type="AlphaFoldDB" id="A0A8J2KT99"/>
<name>A0A8J2KT99_9HEXA</name>